<dbReference type="InterPro" id="IPR049739">
    <property type="entry name" value="YraL-like"/>
</dbReference>
<keyword evidence="2" id="KW-0238">DNA-binding</keyword>
<dbReference type="PANTHER" id="PTHR37812">
    <property type="entry name" value="MU-LIKE PROPHAGE FLUMU PROTEIN C"/>
    <property type="match status" value="1"/>
</dbReference>
<dbReference type="Gene3D" id="1.10.10.60">
    <property type="entry name" value="Homeodomain-like"/>
    <property type="match status" value="1"/>
</dbReference>
<dbReference type="Pfam" id="PF08765">
    <property type="entry name" value="Mor"/>
    <property type="match status" value="1"/>
</dbReference>
<gene>
    <name evidence="2" type="ORF">Ami103574_08430</name>
</gene>
<reference evidence="2 3" key="1">
    <citation type="submission" date="2020-02" db="EMBL/GenBank/DDBJ databases">
        <authorList>
            <person name="Kim Y.B."/>
            <person name="Roh S.W."/>
        </authorList>
    </citation>
    <scope>NUCLEOTIDE SEQUENCE [LARGE SCALE GENOMIC DNA]</scope>
    <source>
        <strain evidence="2 3">DSM 103574</strain>
    </source>
</reference>
<dbReference type="InterPro" id="IPR009057">
    <property type="entry name" value="Homeodomain-like_sf"/>
</dbReference>
<dbReference type="AlphaFoldDB" id="A0A858BW73"/>
<protein>
    <submittedName>
        <fullName evidence="2">DNA-binding response regulator</fullName>
    </submittedName>
</protein>
<dbReference type="GO" id="GO:0003677">
    <property type="term" value="F:DNA binding"/>
    <property type="evidence" value="ECO:0007669"/>
    <property type="project" value="UniProtKB-KW"/>
</dbReference>
<dbReference type="InterPro" id="IPR052411">
    <property type="entry name" value="c-mor_Regulatory_Protein"/>
</dbReference>
<dbReference type="InterPro" id="IPR014875">
    <property type="entry name" value="Mor_transcription_activator"/>
</dbReference>
<organism evidence="2 3">
    <name type="scientific">Aminipila butyrica</name>
    <dbReference type="NCBI Taxonomy" id="433296"/>
    <lineage>
        <taxon>Bacteria</taxon>
        <taxon>Bacillati</taxon>
        <taxon>Bacillota</taxon>
        <taxon>Clostridia</taxon>
        <taxon>Peptostreptococcales</taxon>
        <taxon>Anaerovoracaceae</taxon>
        <taxon>Aminipila</taxon>
    </lineage>
</organism>
<evidence type="ECO:0000259" key="1">
    <source>
        <dbReference type="Pfam" id="PF08765"/>
    </source>
</evidence>
<dbReference type="EMBL" id="CP048649">
    <property type="protein sequence ID" value="QIB69348.1"/>
    <property type="molecule type" value="Genomic_DNA"/>
</dbReference>
<dbReference type="KEGG" id="abut:Ami103574_08430"/>
<evidence type="ECO:0000313" key="2">
    <source>
        <dbReference type="EMBL" id="QIB69348.1"/>
    </source>
</evidence>
<feature type="domain" description="Mor transcription activator" evidence="1">
    <location>
        <begin position="13"/>
        <end position="90"/>
    </location>
</feature>
<dbReference type="NCBIfam" id="NF040785">
    <property type="entry name" value="CD3324_fam"/>
    <property type="match status" value="1"/>
</dbReference>
<accession>A0A858BW73</accession>
<dbReference type="SUPFAM" id="SSF46689">
    <property type="entry name" value="Homeodomain-like"/>
    <property type="match status" value="1"/>
</dbReference>
<name>A0A858BW73_9FIRM</name>
<dbReference type="PANTHER" id="PTHR37812:SF1">
    <property type="entry name" value="MU-LIKE PROPHAGE FLUMU PROTEIN C"/>
    <property type="match status" value="1"/>
</dbReference>
<dbReference type="RefSeq" id="WP_163066530.1">
    <property type="nucleotide sequence ID" value="NZ_CP048649.1"/>
</dbReference>
<evidence type="ECO:0000313" key="3">
    <source>
        <dbReference type="Proteomes" id="UP000466848"/>
    </source>
</evidence>
<dbReference type="Proteomes" id="UP000466848">
    <property type="component" value="Chromosome"/>
</dbReference>
<keyword evidence="3" id="KW-1185">Reference proteome</keyword>
<sequence length="91" mass="10871">MVYKNANHVLPEELILVIQQHIDGEYLYIPRKEENKKGWGELRNSKTLLEKRNETIFMEYQRGTPVQQLANTFYLSPKTVYKILAEMKKDR</sequence>
<proteinExistence type="predicted"/>